<protein>
    <submittedName>
        <fullName evidence="1">Uncharacterized protein</fullName>
    </submittedName>
</protein>
<keyword evidence="2" id="KW-1185">Reference proteome</keyword>
<evidence type="ECO:0000313" key="2">
    <source>
        <dbReference type="Proteomes" id="UP001434883"/>
    </source>
</evidence>
<accession>A0ABV0SEJ8</accession>
<proteinExistence type="predicted"/>
<gene>
    <name evidence="1" type="ORF">XENOCAPTIV_009172</name>
</gene>
<reference evidence="1 2" key="1">
    <citation type="submission" date="2021-06" db="EMBL/GenBank/DDBJ databases">
        <authorList>
            <person name="Palmer J.M."/>
        </authorList>
    </citation>
    <scope>NUCLEOTIDE SEQUENCE [LARGE SCALE GENOMIC DNA]</scope>
    <source>
        <strain evidence="1 2">XC_2019</strain>
        <tissue evidence="1">Muscle</tissue>
    </source>
</reference>
<dbReference type="Proteomes" id="UP001434883">
    <property type="component" value="Unassembled WGS sequence"/>
</dbReference>
<sequence length="116" mass="12978">MYINMRFIVELVTHQSHWMLNGHRSPSRTNNLLTNIELTSPTAVYVTNLDGTSISFLLLAFGSVFRTLYQEYNRSKLSFFTICRVPTRVATPTKLRPALLATDSAVSVGRGTGNNP</sequence>
<organism evidence="1 2">
    <name type="scientific">Xenoophorus captivus</name>
    <dbReference type="NCBI Taxonomy" id="1517983"/>
    <lineage>
        <taxon>Eukaryota</taxon>
        <taxon>Metazoa</taxon>
        <taxon>Chordata</taxon>
        <taxon>Craniata</taxon>
        <taxon>Vertebrata</taxon>
        <taxon>Euteleostomi</taxon>
        <taxon>Actinopterygii</taxon>
        <taxon>Neopterygii</taxon>
        <taxon>Teleostei</taxon>
        <taxon>Neoteleostei</taxon>
        <taxon>Acanthomorphata</taxon>
        <taxon>Ovalentaria</taxon>
        <taxon>Atherinomorphae</taxon>
        <taxon>Cyprinodontiformes</taxon>
        <taxon>Goodeidae</taxon>
        <taxon>Xenoophorus</taxon>
    </lineage>
</organism>
<comment type="caution">
    <text evidence="1">The sequence shown here is derived from an EMBL/GenBank/DDBJ whole genome shotgun (WGS) entry which is preliminary data.</text>
</comment>
<evidence type="ECO:0000313" key="1">
    <source>
        <dbReference type="EMBL" id="MEQ2218866.1"/>
    </source>
</evidence>
<dbReference type="EMBL" id="JAHRIN010077712">
    <property type="protein sequence ID" value="MEQ2218866.1"/>
    <property type="molecule type" value="Genomic_DNA"/>
</dbReference>
<name>A0ABV0SEJ8_9TELE</name>